<feature type="binding site" evidence="15">
    <location>
        <begin position="38"/>
        <end position="39"/>
    </location>
    <ligand>
        <name>NADP(+)</name>
        <dbReference type="ChEBI" id="CHEBI:58349"/>
    </ligand>
</feature>
<proteinExistence type="inferred from homology"/>
<reference evidence="17 18" key="1">
    <citation type="journal article" date="2019" name="Int. J. Syst. Evol. Microbiol.">
        <title>The Global Catalogue of Microorganisms (GCM) 10K type strain sequencing project: providing services to taxonomists for standard genome sequencing and annotation.</title>
        <authorList>
            <consortium name="The Broad Institute Genomics Platform"/>
            <consortium name="The Broad Institute Genome Sequencing Center for Infectious Disease"/>
            <person name="Wu L."/>
            <person name="Ma J."/>
        </authorList>
    </citation>
    <scope>NUCLEOTIDE SEQUENCE [LARGE SCALE GENOMIC DNA]</scope>
    <source>
        <strain evidence="17 18">JCM 12662</strain>
    </source>
</reference>
<feature type="active site" description="Proton acceptor" evidence="15">
    <location>
        <position position="233"/>
    </location>
</feature>
<evidence type="ECO:0000313" key="18">
    <source>
        <dbReference type="Proteomes" id="UP001501166"/>
    </source>
</evidence>
<comment type="catalytic activity">
    <reaction evidence="14 15">
        <text>L-aspartate 4-semialdehyde + phosphate + NADP(+) = 4-phospho-L-aspartate + NADPH + H(+)</text>
        <dbReference type="Rhea" id="RHEA:24284"/>
        <dbReference type="ChEBI" id="CHEBI:15378"/>
        <dbReference type="ChEBI" id="CHEBI:43474"/>
        <dbReference type="ChEBI" id="CHEBI:57535"/>
        <dbReference type="ChEBI" id="CHEBI:57783"/>
        <dbReference type="ChEBI" id="CHEBI:58349"/>
        <dbReference type="ChEBI" id="CHEBI:537519"/>
        <dbReference type="EC" id="1.2.1.11"/>
    </reaction>
</comment>
<evidence type="ECO:0000313" key="17">
    <source>
        <dbReference type="EMBL" id="GAA0372511.1"/>
    </source>
</evidence>
<dbReference type="PANTHER" id="PTHR46278:SF2">
    <property type="entry name" value="ASPARTATE-SEMIALDEHYDE DEHYDROGENASE"/>
    <property type="match status" value="1"/>
</dbReference>
<keyword evidence="12 15" id="KW-0457">Lysine biosynthesis</keyword>
<name>A0ABN0XTP9_9LACT</name>
<evidence type="ECO:0000256" key="1">
    <source>
        <dbReference type="ARBA" id="ARBA00005021"/>
    </source>
</evidence>
<evidence type="ECO:0000256" key="2">
    <source>
        <dbReference type="ARBA" id="ARBA00005076"/>
    </source>
</evidence>
<feature type="binding site" evidence="15">
    <location>
        <position position="99"/>
    </location>
    <ligand>
        <name>phosphate</name>
        <dbReference type="ChEBI" id="CHEBI:43474"/>
    </ligand>
</feature>
<evidence type="ECO:0000256" key="15">
    <source>
        <dbReference type="HAMAP-Rule" id="MF_02121"/>
    </source>
</evidence>
<organism evidence="17 18">
    <name type="scientific">Alkalibacterium iburiense</name>
    <dbReference type="NCBI Taxonomy" id="290589"/>
    <lineage>
        <taxon>Bacteria</taxon>
        <taxon>Bacillati</taxon>
        <taxon>Bacillota</taxon>
        <taxon>Bacilli</taxon>
        <taxon>Lactobacillales</taxon>
        <taxon>Carnobacteriaceae</taxon>
        <taxon>Alkalibacterium</taxon>
    </lineage>
</organism>
<dbReference type="Proteomes" id="UP001501166">
    <property type="component" value="Unassembled WGS sequence"/>
</dbReference>
<feature type="domain" description="Semialdehyde dehydrogenase NAD-binding" evidence="16">
    <location>
        <begin position="3"/>
        <end position="119"/>
    </location>
</feature>
<keyword evidence="18" id="KW-1185">Reference proteome</keyword>
<dbReference type="InterPro" id="IPR012080">
    <property type="entry name" value="Asp_semialdehyde_DH"/>
</dbReference>
<dbReference type="EC" id="1.2.1.11" evidence="6 15"/>
<keyword evidence="7 15" id="KW-0028">Amino-acid biosynthesis</keyword>
<feature type="binding site" evidence="15">
    <location>
        <begin position="10"/>
        <end position="13"/>
    </location>
    <ligand>
        <name>NADP(+)</name>
        <dbReference type="ChEBI" id="CHEBI:58349"/>
    </ligand>
</feature>
<keyword evidence="13 15" id="KW-0486">Methionine biosynthesis</keyword>
<comment type="pathway">
    <text evidence="1 15">Amino-acid biosynthesis; L-methionine biosynthesis via de novo pathway; L-homoserine from L-aspartate: step 2/3.</text>
</comment>
<dbReference type="SUPFAM" id="SSF55347">
    <property type="entry name" value="Glyceraldehyde-3-phosphate dehydrogenase-like, C-terminal domain"/>
    <property type="match status" value="1"/>
</dbReference>
<evidence type="ECO:0000256" key="11">
    <source>
        <dbReference type="ARBA" id="ARBA00023002"/>
    </source>
</evidence>
<protein>
    <recommendedName>
        <fullName evidence="6 15">Aspartate-semialdehyde dehydrogenase</fullName>
        <shortName evidence="15">ASA dehydrogenase</shortName>
        <shortName evidence="15">ASADH</shortName>
        <ecNumber evidence="6 15">1.2.1.11</ecNumber>
    </recommendedName>
    <alternativeName>
        <fullName evidence="15">Aspartate-beta-semialdehyde dehydrogenase</fullName>
    </alternativeName>
</protein>
<evidence type="ECO:0000256" key="5">
    <source>
        <dbReference type="ARBA" id="ARBA00011738"/>
    </source>
</evidence>
<dbReference type="NCBIfam" id="TIGR01296">
    <property type="entry name" value="asd_B"/>
    <property type="match status" value="1"/>
</dbReference>
<evidence type="ECO:0000256" key="9">
    <source>
        <dbReference type="ARBA" id="ARBA00022857"/>
    </source>
</evidence>
<comment type="caution">
    <text evidence="15">Lacks conserved residue(s) required for the propagation of feature annotation.</text>
</comment>
<keyword evidence="11 15" id="KW-0560">Oxidoreductase</keyword>
<feature type="binding site" evidence="15">
    <location>
        <position position="226"/>
    </location>
    <ligand>
        <name>substrate</name>
    </ligand>
</feature>
<comment type="pathway">
    <text evidence="3 15">Amino-acid biosynthesis; L-threonine biosynthesis; L-threonine from L-aspartate: step 2/5.</text>
</comment>
<comment type="subunit">
    <text evidence="5 15">Homodimer.</text>
</comment>
<dbReference type="Pfam" id="PF02774">
    <property type="entry name" value="Semialdhyde_dhC"/>
    <property type="match status" value="1"/>
</dbReference>
<dbReference type="Pfam" id="PF01118">
    <property type="entry name" value="Semialdhyde_dh"/>
    <property type="match status" value="1"/>
</dbReference>
<dbReference type="EMBL" id="BAAACW010000167">
    <property type="protein sequence ID" value="GAA0372511.1"/>
    <property type="molecule type" value="Genomic_DNA"/>
</dbReference>
<dbReference type="Gene3D" id="3.30.360.10">
    <property type="entry name" value="Dihydrodipicolinate Reductase, domain 2"/>
    <property type="match status" value="1"/>
</dbReference>
<keyword evidence="10 15" id="KW-0220">Diaminopimelate biosynthesis</keyword>
<comment type="pathway">
    <text evidence="2 15">Amino-acid biosynthesis; L-lysine biosynthesis via DAP pathway; (S)-tetrahydrodipicolinate from L-aspartate: step 2/4.</text>
</comment>
<dbReference type="PANTHER" id="PTHR46278">
    <property type="entry name" value="DEHYDROGENASE, PUTATIVE-RELATED"/>
    <property type="match status" value="1"/>
</dbReference>
<evidence type="ECO:0000256" key="3">
    <source>
        <dbReference type="ARBA" id="ARBA00005097"/>
    </source>
</evidence>
<evidence type="ECO:0000256" key="10">
    <source>
        <dbReference type="ARBA" id="ARBA00022915"/>
    </source>
</evidence>
<dbReference type="InterPro" id="IPR036291">
    <property type="entry name" value="NAD(P)-bd_dom_sf"/>
</dbReference>
<gene>
    <name evidence="15" type="primary">asd</name>
    <name evidence="17" type="ORF">GCM10008932_24750</name>
</gene>
<dbReference type="SMART" id="SM00859">
    <property type="entry name" value="Semialdhyde_dh"/>
    <property type="match status" value="1"/>
</dbReference>
<feature type="active site" description="Acyl-thioester intermediate" evidence="15">
    <location>
        <position position="126"/>
    </location>
</feature>
<comment type="function">
    <text evidence="15">Catalyzes the NADPH-dependent formation of L-aspartate-semialdehyde (L-ASA) by the reductive dephosphorylation of L-aspartyl-4-phosphate.</text>
</comment>
<evidence type="ECO:0000256" key="13">
    <source>
        <dbReference type="ARBA" id="ARBA00023167"/>
    </source>
</evidence>
<dbReference type="InterPro" id="IPR005986">
    <property type="entry name" value="Asp_semialdehyde_DH_beta"/>
</dbReference>
<evidence type="ECO:0000256" key="7">
    <source>
        <dbReference type="ARBA" id="ARBA00022605"/>
    </source>
</evidence>
<feature type="binding site" evidence="15">
    <location>
        <begin position="156"/>
        <end position="157"/>
    </location>
    <ligand>
        <name>NADP(+)</name>
        <dbReference type="ChEBI" id="CHEBI:58349"/>
    </ligand>
</feature>
<evidence type="ECO:0000256" key="6">
    <source>
        <dbReference type="ARBA" id="ARBA00013120"/>
    </source>
</evidence>
<evidence type="ECO:0000259" key="16">
    <source>
        <dbReference type="SMART" id="SM00859"/>
    </source>
</evidence>
<accession>A0ABN0XTP9</accession>
<comment type="caution">
    <text evidence="17">The sequence shown here is derived from an EMBL/GenBank/DDBJ whole genome shotgun (WGS) entry which is preliminary data.</text>
</comment>
<dbReference type="RefSeq" id="WP_343757102.1">
    <property type="nucleotide sequence ID" value="NZ_BAAACW010000167.1"/>
</dbReference>
<evidence type="ECO:0000256" key="4">
    <source>
        <dbReference type="ARBA" id="ARBA00010584"/>
    </source>
</evidence>
<comment type="similarity">
    <text evidence="4 15">Belongs to the aspartate-semialdehyde dehydrogenase family.</text>
</comment>
<dbReference type="CDD" id="cd18131">
    <property type="entry name" value="ASADH_C_bac_euk_like"/>
    <property type="match status" value="1"/>
</dbReference>
<dbReference type="HAMAP" id="MF_02121">
    <property type="entry name" value="ASADH"/>
    <property type="match status" value="1"/>
</dbReference>
<keyword evidence="8 15" id="KW-0791">Threonine biosynthesis</keyword>
<dbReference type="Gene3D" id="3.40.50.720">
    <property type="entry name" value="NAD(P)-binding Rossmann-like Domain"/>
    <property type="match status" value="1"/>
</dbReference>
<dbReference type="SUPFAM" id="SSF51735">
    <property type="entry name" value="NAD(P)-binding Rossmann-fold domains"/>
    <property type="match status" value="1"/>
</dbReference>
<evidence type="ECO:0000256" key="14">
    <source>
        <dbReference type="ARBA" id="ARBA00047891"/>
    </source>
</evidence>
<dbReference type="CDD" id="cd02316">
    <property type="entry name" value="VcASADH2_like_N"/>
    <property type="match status" value="1"/>
</dbReference>
<evidence type="ECO:0000256" key="12">
    <source>
        <dbReference type="ARBA" id="ARBA00023154"/>
    </source>
</evidence>
<feature type="binding site" evidence="15">
    <location>
        <position position="153"/>
    </location>
    <ligand>
        <name>substrate</name>
    </ligand>
</feature>
<dbReference type="InterPro" id="IPR000534">
    <property type="entry name" value="Semialdehyde_DH_NAD-bd"/>
</dbReference>
<dbReference type="NCBIfam" id="NF011456">
    <property type="entry name" value="PRK14874.1"/>
    <property type="match status" value="1"/>
</dbReference>
<keyword evidence="9 15" id="KW-0521">NADP</keyword>
<evidence type="ECO:0000256" key="8">
    <source>
        <dbReference type="ARBA" id="ARBA00022697"/>
    </source>
</evidence>
<dbReference type="PIRSF" id="PIRSF000148">
    <property type="entry name" value="ASA_dh"/>
    <property type="match status" value="1"/>
</dbReference>
<dbReference type="InterPro" id="IPR012280">
    <property type="entry name" value="Semialdhyde_DH_dimer_dom"/>
</dbReference>
<sequence>MVKIALVGATGLVGQTMLHILEKRNLPSFSLTLFSSARSAGKEITFKGETYTIEELTEERAQDGFDYVLMSAGGGTSLHYAPLFEEAGSVVIDNSSAWRMDDSIDLIVPEVNKASLRRKIIANPNCSTIQSVVPLKPIQDAFGLKRVAYTTYQSVSGSGVKGLEDLEKGEKGEAPTNYNHPIYHNLIPQIDDFEEDGYTKEEQKMINETRKILNQADLDVTATCVRVPVPHSHAVAMNITLNSEPTVEELKSLLSKFPSIKVMDDPSKEVYPTPLEAAQKEDVFVGRIRKDPSLPKTYHLWSVSDNIFKGAALNAVQILESLIAN</sequence>
<feature type="binding site" evidence="15">
    <location>
        <position position="306"/>
    </location>
    <ligand>
        <name>NADP(+)</name>
        <dbReference type="ChEBI" id="CHEBI:58349"/>
    </ligand>
</feature>